<reference evidence="9 10" key="1">
    <citation type="journal article" date="2018" name="BMC Genomics">
        <title>Whole genome sequencing and function prediction of 133 gut anaerobes isolated from chicken caecum in pure cultures.</title>
        <authorList>
            <person name="Medvecky M."/>
            <person name="Cejkova D."/>
            <person name="Polansky O."/>
            <person name="Karasova D."/>
            <person name="Kubasova T."/>
            <person name="Cizek A."/>
            <person name="Rychlik I."/>
        </authorList>
    </citation>
    <scope>NUCLEOTIDE SEQUENCE [LARGE SCALE GENOMIC DNA]</scope>
    <source>
        <strain evidence="9 10">An13</strain>
    </source>
</reference>
<dbReference type="AlphaFoldDB" id="A0A1Y4SXZ7"/>
<dbReference type="Pfam" id="PF00171">
    <property type="entry name" value="Aldedh"/>
    <property type="match status" value="1"/>
</dbReference>
<evidence type="ECO:0000313" key="10">
    <source>
        <dbReference type="Proteomes" id="UP000195305"/>
    </source>
</evidence>
<dbReference type="GO" id="GO:0004029">
    <property type="term" value="F:aldehyde dehydrogenase (NAD+) activity"/>
    <property type="evidence" value="ECO:0007669"/>
    <property type="project" value="TreeGrafter"/>
</dbReference>
<dbReference type="FunFam" id="3.40.309.10:FF:000003">
    <property type="entry name" value="Aldehyde dehydrogenase"/>
    <property type="match status" value="1"/>
</dbReference>
<sequence length="456" mass="52067">MDIKELVQTQREFYQTQYTKDVNHRIQTLKSIKTWILEHQNRIIDALKKDLNKDAVESYMCEIGLVLSELNYQLKHIKKWSKNKYVWTPLAQFYGTSFESYEPYGVTLVMSPWNYPFMLSVEPAIGAIAAGNTVIIKPSAYAPHVSHVIKQMIDESCNEKYVAVVEGGRAENTELLEQRFDYIFFTGSVTVGQLVMEKASRYLTPVTLELGGKSPCIVDDDKSLKLAAKRIAFGKFLNAGQTCVAPDYLLIKKEYKDMFIQHMKDIIQEFFGDQPLNNSQLVKIINQKHFDRLSHLLENQDIVIGGTGNPETLQIEPTVVDHVDQNNPLMQEEIFGPILPILTYSHIDEAIAFINQREKPLAFYIFSHDKAIQKKLLKHCSFGGGCINDTIIHLATSELGFGGVGHSGMGAYHGKKSFETFSHTRSIVKKATWIDLPMRYYPYNSFKDKLIRMFVK</sequence>
<dbReference type="SUPFAM" id="SSF53720">
    <property type="entry name" value="ALDH-like"/>
    <property type="match status" value="1"/>
</dbReference>
<protein>
    <recommendedName>
        <fullName evidence="4">Aldehyde dehydrogenase</fullName>
    </recommendedName>
</protein>
<dbReference type="InterPro" id="IPR012394">
    <property type="entry name" value="Aldehyde_DH_NAD(P)"/>
</dbReference>
<dbReference type="OrthoDB" id="9762913at2"/>
<dbReference type="InterPro" id="IPR016160">
    <property type="entry name" value="Ald_DH_CS_CYS"/>
</dbReference>
<dbReference type="Gene3D" id="3.40.605.10">
    <property type="entry name" value="Aldehyde Dehydrogenase, Chain A, domain 1"/>
    <property type="match status" value="1"/>
</dbReference>
<dbReference type="FunFam" id="3.40.605.10:FF:000004">
    <property type="entry name" value="Aldehyde dehydrogenase"/>
    <property type="match status" value="1"/>
</dbReference>
<evidence type="ECO:0000256" key="3">
    <source>
        <dbReference type="ARBA" id="ARBA00023027"/>
    </source>
</evidence>
<dbReference type="GO" id="GO:0005737">
    <property type="term" value="C:cytoplasm"/>
    <property type="evidence" value="ECO:0007669"/>
    <property type="project" value="TreeGrafter"/>
</dbReference>
<evidence type="ECO:0000256" key="4">
    <source>
        <dbReference type="PIRNR" id="PIRNR036492"/>
    </source>
</evidence>
<dbReference type="PANTHER" id="PTHR43570:SF16">
    <property type="entry name" value="ALDEHYDE DEHYDROGENASE TYPE III, ISOFORM Q"/>
    <property type="match status" value="1"/>
</dbReference>
<feature type="active site" evidence="5 6">
    <location>
        <position position="209"/>
    </location>
</feature>
<keyword evidence="10" id="KW-1185">Reference proteome</keyword>
<dbReference type="PANTHER" id="PTHR43570">
    <property type="entry name" value="ALDEHYDE DEHYDROGENASE"/>
    <property type="match status" value="1"/>
</dbReference>
<feature type="domain" description="Aldehyde dehydrogenase" evidence="8">
    <location>
        <begin position="2"/>
        <end position="427"/>
    </location>
</feature>
<dbReference type="InterPro" id="IPR015590">
    <property type="entry name" value="Aldehyde_DH_dom"/>
</dbReference>
<dbReference type="Gene3D" id="3.40.309.10">
    <property type="entry name" value="Aldehyde Dehydrogenase, Chain A, domain 2"/>
    <property type="match status" value="1"/>
</dbReference>
<feature type="active site" evidence="5">
    <location>
        <position position="243"/>
    </location>
</feature>
<comment type="similarity">
    <text evidence="1 4 7">Belongs to the aldehyde dehydrogenase family.</text>
</comment>
<evidence type="ECO:0000259" key="8">
    <source>
        <dbReference type="Pfam" id="PF00171"/>
    </source>
</evidence>
<dbReference type="InterPro" id="IPR016162">
    <property type="entry name" value="Ald_DH_N"/>
</dbReference>
<dbReference type="PROSITE" id="PS00070">
    <property type="entry name" value="ALDEHYDE_DEHYDR_CYS"/>
    <property type="match status" value="1"/>
</dbReference>
<evidence type="ECO:0000256" key="1">
    <source>
        <dbReference type="ARBA" id="ARBA00009986"/>
    </source>
</evidence>
<dbReference type="InterPro" id="IPR016163">
    <property type="entry name" value="Ald_DH_C"/>
</dbReference>
<evidence type="ECO:0000256" key="2">
    <source>
        <dbReference type="ARBA" id="ARBA00023002"/>
    </source>
</evidence>
<comment type="caution">
    <text evidence="9">The sequence shown here is derived from an EMBL/GenBank/DDBJ whole genome shotgun (WGS) entry which is preliminary data.</text>
</comment>
<dbReference type="InterPro" id="IPR029510">
    <property type="entry name" value="Ald_DH_CS_GLU"/>
</dbReference>
<accession>A0A1Y4SXZ7</accession>
<evidence type="ECO:0000256" key="6">
    <source>
        <dbReference type="PROSITE-ProRule" id="PRU10007"/>
    </source>
</evidence>
<dbReference type="PIRSF" id="PIRSF036492">
    <property type="entry name" value="ALDH"/>
    <property type="match status" value="1"/>
</dbReference>
<gene>
    <name evidence="9" type="ORF">B5E75_05635</name>
</gene>
<name>A0A1Y4SXZ7_9FIRM</name>
<evidence type="ECO:0000313" key="9">
    <source>
        <dbReference type="EMBL" id="OUQ34785.1"/>
    </source>
</evidence>
<dbReference type="EMBL" id="NFLJ01000013">
    <property type="protein sequence ID" value="OUQ34785.1"/>
    <property type="molecule type" value="Genomic_DNA"/>
</dbReference>
<keyword evidence="2 4" id="KW-0560">Oxidoreductase</keyword>
<dbReference type="CDD" id="cd07136">
    <property type="entry name" value="ALDH_YwdH-P39616"/>
    <property type="match status" value="1"/>
</dbReference>
<dbReference type="GO" id="GO:0006081">
    <property type="term" value="P:aldehyde metabolic process"/>
    <property type="evidence" value="ECO:0007669"/>
    <property type="project" value="InterPro"/>
</dbReference>
<evidence type="ECO:0000256" key="5">
    <source>
        <dbReference type="PIRSR" id="PIRSR036492-1"/>
    </source>
</evidence>
<dbReference type="Proteomes" id="UP000195305">
    <property type="component" value="Unassembled WGS sequence"/>
</dbReference>
<keyword evidence="3" id="KW-0520">NAD</keyword>
<dbReference type="RefSeq" id="WP_087357810.1">
    <property type="nucleotide sequence ID" value="NZ_AP031415.1"/>
</dbReference>
<dbReference type="InterPro" id="IPR016161">
    <property type="entry name" value="Ald_DH/histidinol_DH"/>
</dbReference>
<dbReference type="PROSITE" id="PS00687">
    <property type="entry name" value="ALDEHYDE_DEHYDR_GLU"/>
    <property type="match status" value="1"/>
</dbReference>
<proteinExistence type="inferred from homology"/>
<organism evidence="9 10">
    <name type="scientific">Massilimicrobiota timonensis</name>
    <dbReference type="NCBI Taxonomy" id="1776392"/>
    <lineage>
        <taxon>Bacteria</taxon>
        <taxon>Bacillati</taxon>
        <taxon>Bacillota</taxon>
        <taxon>Erysipelotrichia</taxon>
        <taxon>Erysipelotrichales</taxon>
        <taxon>Erysipelotrichaceae</taxon>
        <taxon>Massilimicrobiota</taxon>
    </lineage>
</organism>
<evidence type="ECO:0000256" key="7">
    <source>
        <dbReference type="RuleBase" id="RU003345"/>
    </source>
</evidence>